<keyword evidence="4" id="KW-1133">Transmembrane helix</keyword>
<dbReference type="InterPro" id="IPR013094">
    <property type="entry name" value="AB_hydrolase_3"/>
</dbReference>
<dbReference type="PROSITE" id="PS01174">
    <property type="entry name" value="LIPASE_GDXG_SER"/>
    <property type="match status" value="1"/>
</dbReference>
<keyword evidence="2" id="KW-0378">Hydrolase</keyword>
<dbReference type="Gene3D" id="3.40.50.1820">
    <property type="entry name" value="alpha/beta hydrolase"/>
    <property type="match status" value="1"/>
</dbReference>
<feature type="transmembrane region" description="Helical" evidence="4">
    <location>
        <begin position="12"/>
        <end position="33"/>
    </location>
</feature>
<feature type="domain" description="Alpha/beta hydrolase fold-3" evidence="5">
    <location>
        <begin position="136"/>
        <end position="320"/>
    </location>
</feature>
<feature type="active site" evidence="3">
    <location>
        <position position="181"/>
    </location>
</feature>
<dbReference type="Proteomes" id="UP001383192">
    <property type="component" value="Unassembled WGS sequence"/>
</dbReference>
<name>A0AAW0DWM3_9AGAR</name>
<evidence type="ECO:0000259" key="5">
    <source>
        <dbReference type="Pfam" id="PF07859"/>
    </source>
</evidence>
<dbReference type="AlphaFoldDB" id="A0AAW0DWM3"/>
<dbReference type="PANTHER" id="PTHR48081">
    <property type="entry name" value="AB HYDROLASE SUPERFAMILY PROTEIN C4A8.06C"/>
    <property type="match status" value="1"/>
</dbReference>
<keyword evidence="7" id="KW-1185">Reference proteome</keyword>
<evidence type="ECO:0000256" key="3">
    <source>
        <dbReference type="PROSITE-ProRule" id="PRU10038"/>
    </source>
</evidence>
<reference evidence="6 7" key="1">
    <citation type="submission" date="2024-01" db="EMBL/GenBank/DDBJ databases">
        <title>A draft genome for a cacao thread blight-causing isolate of Paramarasmius palmivorus.</title>
        <authorList>
            <person name="Baruah I.K."/>
            <person name="Bukari Y."/>
            <person name="Amoako-Attah I."/>
            <person name="Meinhardt L.W."/>
            <person name="Bailey B.A."/>
            <person name="Cohen S.P."/>
        </authorList>
    </citation>
    <scope>NUCLEOTIDE SEQUENCE [LARGE SCALE GENOMIC DNA]</scope>
    <source>
        <strain evidence="6 7">GH-12</strain>
    </source>
</reference>
<keyword evidence="4" id="KW-0812">Transmembrane</keyword>
<dbReference type="InterPro" id="IPR033140">
    <property type="entry name" value="Lipase_GDXG_put_SER_AS"/>
</dbReference>
<comment type="caution">
    <text evidence="6">The sequence shown here is derived from an EMBL/GenBank/DDBJ whole genome shotgun (WGS) entry which is preliminary data.</text>
</comment>
<dbReference type="SUPFAM" id="SSF53474">
    <property type="entry name" value="alpha/beta-Hydrolases"/>
    <property type="match status" value="1"/>
</dbReference>
<comment type="similarity">
    <text evidence="1">Belongs to the 'GDXG' lipolytic enzyme family.</text>
</comment>
<organism evidence="6 7">
    <name type="scientific">Paramarasmius palmivorus</name>
    <dbReference type="NCBI Taxonomy" id="297713"/>
    <lineage>
        <taxon>Eukaryota</taxon>
        <taxon>Fungi</taxon>
        <taxon>Dikarya</taxon>
        <taxon>Basidiomycota</taxon>
        <taxon>Agaricomycotina</taxon>
        <taxon>Agaricomycetes</taxon>
        <taxon>Agaricomycetidae</taxon>
        <taxon>Agaricales</taxon>
        <taxon>Marasmiineae</taxon>
        <taxon>Marasmiaceae</taxon>
        <taxon>Paramarasmius</taxon>
    </lineage>
</organism>
<dbReference type="Pfam" id="PF07859">
    <property type="entry name" value="Abhydrolase_3"/>
    <property type="match status" value="1"/>
</dbReference>
<evidence type="ECO:0000256" key="4">
    <source>
        <dbReference type="SAM" id="Phobius"/>
    </source>
</evidence>
<dbReference type="PANTHER" id="PTHR48081:SF31">
    <property type="entry name" value="STERYL ACETYL HYDROLASE MUG81-RELATED"/>
    <property type="match status" value="1"/>
</dbReference>
<dbReference type="GO" id="GO:0016787">
    <property type="term" value="F:hydrolase activity"/>
    <property type="evidence" value="ECO:0007669"/>
    <property type="project" value="UniProtKB-KW"/>
</dbReference>
<keyword evidence="4" id="KW-0472">Membrane</keyword>
<evidence type="ECO:0000256" key="1">
    <source>
        <dbReference type="ARBA" id="ARBA00010515"/>
    </source>
</evidence>
<dbReference type="InterPro" id="IPR029058">
    <property type="entry name" value="AB_hydrolase_fold"/>
</dbReference>
<evidence type="ECO:0000313" key="7">
    <source>
        <dbReference type="Proteomes" id="UP001383192"/>
    </source>
</evidence>
<dbReference type="EMBL" id="JAYKXP010000007">
    <property type="protein sequence ID" value="KAK7056468.1"/>
    <property type="molecule type" value="Genomic_DNA"/>
</dbReference>
<accession>A0AAW0DWM3</accession>
<evidence type="ECO:0000256" key="2">
    <source>
        <dbReference type="ARBA" id="ARBA00022801"/>
    </source>
</evidence>
<evidence type="ECO:0000313" key="6">
    <source>
        <dbReference type="EMBL" id="KAK7056468.1"/>
    </source>
</evidence>
<dbReference type="InterPro" id="IPR050300">
    <property type="entry name" value="GDXG_lipolytic_enzyme"/>
</dbReference>
<proteinExistence type="inferred from homology"/>
<sequence length="349" mass="39252">MTTPTYWERLAILPRLLPLPFILAYTALSSLFATRKKSLSRILNERSVRYITSHLSVSQLQWMSPPASSTYRRWVKAHRMEELTEMTNEGVKLMWMGKPTKNIIFVAHGGAYMFPLSDPIINFWFSIRRELELQGHDIGIVFVEYSLYPNPFPTQLTQLIHGLTHIFKSYPSSNIHVAGDSAGANLVLQLLGHTIHPIPDADVPPSPLTFNHVRGVMLMSPWTSPGLSVSSSPTSVNLDVLSRETIEEWGNLYIQYASPSHLPYIRFSNGVKGIGTYVDRAFIFVGGVDHLRDDGLGVYEVLKEELGEKAVLEYQEDGVHNDPMFHVASGAKELNEVGKRMVYWLAAGL</sequence>
<protein>
    <recommendedName>
        <fullName evidence="5">Alpha/beta hydrolase fold-3 domain-containing protein</fullName>
    </recommendedName>
</protein>
<gene>
    <name evidence="6" type="ORF">VNI00_003023</name>
</gene>